<dbReference type="EC" id="3.6.4.13" evidence="4"/>
<feature type="region of interest" description="Disordered" evidence="12">
    <location>
        <begin position="50"/>
        <end position="101"/>
    </location>
</feature>
<dbReference type="Gene3D" id="3.40.50.300">
    <property type="entry name" value="P-loop containing nucleotide triphosphate hydrolases"/>
    <property type="match status" value="2"/>
</dbReference>
<dbReference type="GO" id="GO:0000965">
    <property type="term" value="P:mitochondrial RNA 3'-end processing"/>
    <property type="evidence" value="ECO:0007669"/>
    <property type="project" value="TreeGrafter"/>
</dbReference>
<dbReference type="PANTHER" id="PTHR12131">
    <property type="entry name" value="ATP-DEPENDENT RNA AND DNA HELICASE"/>
    <property type="match status" value="1"/>
</dbReference>
<dbReference type="AlphaFoldDB" id="A0A061AEH0"/>
<dbReference type="OrthoDB" id="6692397at2759"/>
<dbReference type="Gene3D" id="1.20.58.1080">
    <property type="match status" value="1"/>
</dbReference>
<dbReference type="InterPro" id="IPR050699">
    <property type="entry name" value="RNA-DNA_Helicase"/>
</dbReference>
<evidence type="ECO:0000256" key="2">
    <source>
        <dbReference type="ARBA" id="ARBA00001946"/>
    </source>
</evidence>
<dbReference type="GO" id="GO:0005524">
    <property type="term" value="F:ATP binding"/>
    <property type="evidence" value="ECO:0007669"/>
    <property type="project" value="UniProtKB-KW"/>
</dbReference>
<dbReference type="InterPro" id="IPR044774">
    <property type="entry name" value="Suv3_DEXQc"/>
</dbReference>
<dbReference type="CDD" id="cd17913">
    <property type="entry name" value="DEXQc_Suv3"/>
    <property type="match status" value="1"/>
</dbReference>
<dbReference type="Pfam" id="PF12513">
    <property type="entry name" value="SUV3_C"/>
    <property type="match status" value="1"/>
</dbReference>
<feature type="region of interest" description="Disordered" evidence="12">
    <location>
        <begin position="1"/>
        <end position="23"/>
    </location>
</feature>
<dbReference type="Gene3D" id="1.20.272.40">
    <property type="match status" value="1"/>
</dbReference>
<dbReference type="SUPFAM" id="SSF52540">
    <property type="entry name" value="P-loop containing nucleoside triphosphate hydrolases"/>
    <property type="match status" value="1"/>
</dbReference>
<dbReference type="Pfam" id="PF00271">
    <property type="entry name" value="Helicase_C"/>
    <property type="match status" value="1"/>
</dbReference>
<dbReference type="InterPro" id="IPR055206">
    <property type="entry name" value="DEXQc_SUV3"/>
</dbReference>
<feature type="compositionally biased region" description="Gly residues" evidence="12">
    <location>
        <begin position="77"/>
        <end position="89"/>
    </location>
</feature>
<dbReference type="GO" id="GO:0003724">
    <property type="term" value="F:RNA helicase activity"/>
    <property type="evidence" value="ECO:0007669"/>
    <property type="project" value="UniProtKB-EC"/>
</dbReference>
<organism evidence="14">
    <name type="scientific">Rhodotorula toruloides</name>
    <name type="common">Yeast</name>
    <name type="synonym">Rhodosporidium toruloides</name>
    <dbReference type="NCBI Taxonomy" id="5286"/>
    <lineage>
        <taxon>Eukaryota</taxon>
        <taxon>Fungi</taxon>
        <taxon>Dikarya</taxon>
        <taxon>Basidiomycota</taxon>
        <taxon>Pucciniomycotina</taxon>
        <taxon>Microbotryomycetes</taxon>
        <taxon>Sporidiobolales</taxon>
        <taxon>Sporidiobolaceae</taxon>
        <taxon>Rhodotorula</taxon>
    </lineage>
</organism>
<comment type="subcellular location">
    <subcellularLocation>
        <location evidence="3">Mitochondrion</location>
    </subcellularLocation>
</comment>
<evidence type="ECO:0000256" key="12">
    <source>
        <dbReference type="SAM" id="MobiDB-lite"/>
    </source>
</evidence>
<accession>A0A061AEH0</accession>
<keyword evidence="6" id="KW-0378">Hydrolase</keyword>
<dbReference type="PANTHER" id="PTHR12131:SF1">
    <property type="entry name" value="ATP-DEPENDENT RNA HELICASE SUPV3L1, MITOCHONDRIAL-RELATED"/>
    <property type="match status" value="1"/>
</dbReference>
<evidence type="ECO:0000256" key="5">
    <source>
        <dbReference type="ARBA" id="ARBA00022741"/>
    </source>
</evidence>
<evidence type="ECO:0000256" key="4">
    <source>
        <dbReference type="ARBA" id="ARBA00012552"/>
    </source>
</evidence>
<name>A0A061AEH0_RHOTO</name>
<dbReference type="GO" id="GO:0016787">
    <property type="term" value="F:hydrolase activity"/>
    <property type="evidence" value="ECO:0007669"/>
    <property type="project" value="UniProtKB-KW"/>
</dbReference>
<evidence type="ECO:0000256" key="10">
    <source>
        <dbReference type="ARBA" id="ARBA00023128"/>
    </source>
</evidence>
<evidence type="ECO:0000259" key="13">
    <source>
        <dbReference type="PROSITE" id="PS51194"/>
    </source>
</evidence>
<keyword evidence="7" id="KW-0347">Helicase</keyword>
<dbReference type="GO" id="GO:0045025">
    <property type="term" value="C:mitochondrial degradosome"/>
    <property type="evidence" value="ECO:0007669"/>
    <property type="project" value="TreeGrafter"/>
</dbReference>
<dbReference type="InterPro" id="IPR041082">
    <property type="entry name" value="Suv3_C_1"/>
</dbReference>
<feature type="compositionally biased region" description="Polar residues" evidence="12">
    <location>
        <begin position="50"/>
        <end position="60"/>
    </location>
</feature>
<keyword evidence="9" id="KW-0809">Transit peptide</keyword>
<evidence type="ECO:0000256" key="7">
    <source>
        <dbReference type="ARBA" id="ARBA00022806"/>
    </source>
</evidence>
<sequence length="815" mass="89367">MLRHLAQPLAHCTPPPPSLAARSLHSSAPFWRGQVPTRRKRVSLDLIDTLKSSGPQSSRQAALARVAERAGNSRPSYGGGGQGRGGRGGYDNRKGSGPSTISRATLCHKLRQHLVEVWQGGPGSGGRPRRISPQIRSLASDLGVDEDELSRLTTRFSLQAVEAVPDEAWQERTKSVPAAYTSFDMDEVAKTYIEEGPEEALWNASLAAFLAWVRTNVAVPPVQPNSSQSISTVTKLHLLASIADRRFAYEQYFSARQRRRKLILHVGPTNSGKTYNALVALARARTGAYAGPLRLLAHEVFTRFNEGKIGQEGKRVCNLVTGEEKRIIDPEAGLQSCTVEMFPLQKRLEVGVIDEIQMIGDPQRGAAWTAAVIGSTCDELHLCGEESVVELIQTIAAELGDECIVKRYQRLSPLVVAEKSLEGDLSKIRRGDCLVTFSRSNIFAFKRAVEQRTGLKVAVAYGGLPPEVREEQARAFNAGEFDVLVASDAVGMGLNLKIRRIVFESVHKFDGKNEIRLPTPQVKQIAGRAGRYGVHTPVSPSAPDFDPVDAGEAEDGKKVEQESTLGEVTTLDASDLPILREAMKEPIVQVRQASITAPPEAYKELYSILPASTPLSRVVSLSRAMVRTMPHYRSTGTGGIAFNTDTIAHIRPLTFEERYTFGLAPVNKRDAYVVEALTDFASSYAAGEPVFVDDWADKTGLFGLLERVDEAHAMRAELLADENAPKPTGDVKRSLVSVFSPVTLSSLESNHRCLTLYLWLSYRLAPIFCDQRGARELRKRVEKAIETTLDGIKFERSDRSSGVKHKRAVASGMRV</sequence>
<dbReference type="EMBL" id="LK052936">
    <property type="protein sequence ID" value="CDR35924.1"/>
    <property type="molecule type" value="Genomic_DNA"/>
</dbReference>
<evidence type="ECO:0000256" key="6">
    <source>
        <dbReference type="ARBA" id="ARBA00022801"/>
    </source>
</evidence>
<dbReference type="Pfam" id="PF18147">
    <property type="entry name" value="Suv3_C_1"/>
    <property type="match status" value="1"/>
</dbReference>
<reference evidence="14" key="1">
    <citation type="journal article" date="2014" name="Genome Announc.">
        <title>Draft genome sequence of Rhodosporidium toruloides CECT1137, an oleaginous yeast of biotechnological interest.</title>
        <authorList>
            <person name="Morin N."/>
            <person name="Calcas X."/>
            <person name="Devillers H."/>
            <person name="Durrens P."/>
            <person name="Sherman D.J."/>
            <person name="Nicaud J.-M."/>
            <person name="Neuveglise C."/>
        </authorList>
    </citation>
    <scope>NUCLEOTIDE SEQUENCE</scope>
    <source>
        <strain evidence="14">CECT1137</strain>
    </source>
</reference>
<evidence type="ECO:0000256" key="3">
    <source>
        <dbReference type="ARBA" id="ARBA00004173"/>
    </source>
</evidence>
<evidence type="ECO:0000256" key="8">
    <source>
        <dbReference type="ARBA" id="ARBA00022840"/>
    </source>
</evidence>
<dbReference type="SMART" id="SM00490">
    <property type="entry name" value="HELICc"/>
    <property type="match status" value="1"/>
</dbReference>
<evidence type="ECO:0000256" key="11">
    <source>
        <dbReference type="ARBA" id="ARBA00047984"/>
    </source>
</evidence>
<dbReference type="FunFam" id="3.40.50.300:FF:000269">
    <property type="entry name" value="ATP-dependent RNA helicase SUPV3L1, mitochondrial"/>
    <property type="match status" value="1"/>
</dbReference>
<dbReference type="FunFam" id="3.40.50.300:FF:000957">
    <property type="entry name" value="ATP-dependent RNA helicase SUV3L, mitochondrial"/>
    <property type="match status" value="1"/>
</dbReference>
<protein>
    <recommendedName>
        <fullName evidence="4">RNA helicase</fullName>
        <ecNumber evidence="4">3.6.4.13</ecNumber>
    </recommendedName>
</protein>
<dbReference type="InterPro" id="IPR022192">
    <property type="entry name" value="SUV3_C"/>
</dbReference>
<keyword evidence="5" id="KW-0547">Nucleotide-binding</keyword>
<dbReference type="InterPro" id="IPR001650">
    <property type="entry name" value="Helicase_C-like"/>
</dbReference>
<proteinExistence type="predicted"/>
<comment type="catalytic activity">
    <reaction evidence="11">
        <text>ATP + H2O = ADP + phosphate + H(+)</text>
        <dbReference type="Rhea" id="RHEA:13065"/>
        <dbReference type="ChEBI" id="CHEBI:15377"/>
        <dbReference type="ChEBI" id="CHEBI:15378"/>
        <dbReference type="ChEBI" id="CHEBI:30616"/>
        <dbReference type="ChEBI" id="CHEBI:43474"/>
        <dbReference type="ChEBI" id="CHEBI:456216"/>
        <dbReference type="EC" id="3.6.4.13"/>
    </reaction>
</comment>
<gene>
    <name evidence="14" type="ORF">RHTO0S_01e10264g</name>
</gene>
<dbReference type="Pfam" id="PF22527">
    <property type="entry name" value="DEXQc_Suv3"/>
    <property type="match status" value="1"/>
</dbReference>
<keyword evidence="8" id="KW-0067">ATP-binding</keyword>
<evidence type="ECO:0000256" key="9">
    <source>
        <dbReference type="ARBA" id="ARBA00022946"/>
    </source>
</evidence>
<comment type="cofactor">
    <cofactor evidence="2">
        <name>Mg(2+)</name>
        <dbReference type="ChEBI" id="CHEBI:18420"/>
    </cofactor>
</comment>
<dbReference type="PROSITE" id="PS51194">
    <property type="entry name" value="HELICASE_CTER"/>
    <property type="match status" value="1"/>
</dbReference>
<evidence type="ECO:0000313" key="14">
    <source>
        <dbReference type="EMBL" id="CDR35924.1"/>
    </source>
</evidence>
<feature type="domain" description="Helicase C-terminal" evidence="13">
    <location>
        <begin position="387"/>
        <end position="584"/>
    </location>
</feature>
<feature type="region of interest" description="Disordered" evidence="12">
    <location>
        <begin position="533"/>
        <end position="564"/>
    </location>
</feature>
<dbReference type="CDD" id="cd18805">
    <property type="entry name" value="SF2_C_suv3"/>
    <property type="match status" value="1"/>
</dbReference>
<evidence type="ECO:0000256" key="1">
    <source>
        <dbReference type="ARBA" id="ARBA00001936"/>
    </source>
</evidence>
<keyword evidence="10" id="KW-0496">Mitochondrion</keyword>
<dbReference type="InterPro" id="IPR027417">
    <property type="entry name" value="P-loop_NTPase"/>
</dbReference>
<comment type="cofactor">
    <cofactor evidence="1">
        <name>Mn(2+)</name>
        <dbReference type="ChEBI" id="CHEBI:29035"/>
    </cofactor>
</comment>